<name>A0A1J5R5L7_9ZZZZ</name>
<proteinExistence type="predicted"/>
<dbReference type="SUPFAM" id="SSF141694">
    <property type="entry name" value="AF2212/PG0164-like"/>
    <property type="match status" value="1"/>
</dbReference>
<reference evidence="1" key="1">
    <citation type="submission" date="2016-10" db="EMBL/GenBank/DDBJ databases">
        <title>Sequence of Gallionella enrichment culture.</title>
        <authorList>
            <person name="Poehlein A."/>
            <person name="Muehling M."/>
            <person name="Daniel R."/>
        </authorList>
    </citation>
    <scope>NUCLEOTIDE SEQUENCE</scope>
</reference>
<dbReference type="InterPro" id="IPR037079">
    <property type="entry name" value="AF2212/PG0164-like_sf"/>
</dbReference>
<dbReference type="Pfam" id="PF13376">
    <property type="entry name" value="OmdA"/>
    <property type="match status" value="1"/>
</dbReference>
<protein>
    <recommendedName>
        <fullName evidence="2">DUF1905 domain-containing protein</fullName>
    </recommendedName>
</protein>
<gene>
    <name evidence="1" type="ORF">GALL_273940</name>
</gene>
<comment type="caution">
    <text evidence="1">The sequence shown here is derived from an EMBL/GenBank/DDBJ whole genome shotgun (WGS) entry which is preliminary data.</text>
</comment>
<evidence type="ECO:0008006" key="2">
    <source>
        <dbReference type="Google" id="ProtNLM"/>
    </source>
</evidence>
<evidence type="ECO:0000313" key="1">
    <source>
        <dbReference type="EMBL" id="OIQ90730.1"/>
    </source>
</evidence>
<dbReference type="AlphaFoldDB" id="A0A1J5R5L7"/>
<accession>A0A1J5R5L7</accession>
<organism evidence="1">
    <name type="scientific">mine drainage metagenome</name>
    <dbReference type="NCBI Taxonomy" id="410659"/>
    <lineage>
        <taxon>unclassified sequences</taxon>
        <taxon>metagenomes</taxon>
        <taxon>ecological metagenomes</taxon>
    </lineage>
</organism>
<sequence>MRPVELDGVPSIGGMPLLGVRRCLCALGPGAGYRDRVTEILRIAATLEPRGPAGAFILSDEQVAALGDGKRAFPVTVSVNGTTLALRLARMGGENVIGLAKAARAQADVQIGATYDVAIAVDMTERAVDVPEDLAAALAADPALQAAFAALAPSRRKELARWVADATRAESRAARVAKALETVRTHRTR</sequence>
<dbReference type="Pfam" id="PF08922">
    <property type="entry name" value="DUF1905"/>
    <property type="match status" value="1"/>
</dbReference>
<dbReference type="Gene3D" id="2.40.30.100">
    <property type="entry name" value="AF2212/PG0164-like"/>
    <property type="match status" value="1"/>
</dbReference>
<dbReference type="InterPro" id="IPR015018">
    <property type="entry name" value="DUF1905"/>
</dbReference>
<dbReference type="EMBL" id="MLJW01000282">
    <property type="protein sequence ID" value="OIQ90730.1"/>
    <property type="molecule type" value="Genomic_DNA"/>
</dbReference>